<keyword evidence="6 11" id="KW-0812">Transmembrane</keyword>
<feature type="domain" description="GPI ethanolamine phosphate transferase 2 C-terminal" evidence="12">
    <location>
        <begin position="416"/>
        <end position="487"/>
    </location>
</feature>
<gene>
    <name evidence="13" type="ORF">BaRGS_00000366</name>
</gene>
<dbReference type="GO" id="GO:0005789">
    <property type="term" value="C:endoplasmic reticulum membrane"/>
    <property type="evidence" value="ECO:0007669"/>
    <property type="project" value="UniProtKB-SubCell"/>
</dbReference>
<dbReference type="Pfam" id="PF19316">
    <property type="entry name" value="PIGO_PIGG"/>
    <property type="match status" value="2"/>
</dbReference>
<dbReference type="Proteomes" id="UP001519460">
    <property type="component" value="Unassembled WGS sequence"/>
</dbReference>
<evidence type="ECO:0000256" key="1">
    <source>
        <dbReference type="ARBA" id="ARBA00004477"/>
    </source>
</evidence>
<evidence type="ECO:0000256" key="10">
    <source>
        <dbReference type="ARBA" id="ARBA00023180"/>
    </source>
</evidence>
<comment type="subcellular location">
    <subcellularLocation>
        <location evidence="1">Endoplasmic reticulum membrane</location>
        <topology evidence="1">Multi-pass membrane protein</topology>
    </subcellularLocation>
</comment>
<evidence type="ECO:0000256" key="6">
    <source>
        <dbReference type="ARBA" id="ARBA00022692"/>
    </source>
</evidence>
<evidence type="ECO:0000256" key="2">
    <source>
        <dbReference type="ARBA" id="ARBA00004687"/>
    </source>
</evidence>
<evidence type="ECO:0000256" key="4">
    <source>
        <dbReference type="ARBA" id="ARBA00022502"/>
    </source>
</evidence>
<dbReference type="InterPro" id="IPR017850">
    <property type="entry name" value="Alkaline_phosphatase_core_sf"/>
</dbReference>
<dbReference type="InterPro" id="IPR045687">
    <property type="entry name" value="PIGG/GPI7_C"/>
</dbReference>
<dbReference type="InterPro" id="IPR002591">
    <property type="entry name" value="Phosphodiest/P_Trfase"/>
</dbReference>
<feature type="domain" description="GPI ethanolamine phosphate transferase 2 C-terminal" evidence="12">
    <location>
        <begin position="560"/>
        <end position="891"/>
    </location>
</feature>
<dbReference type="InterPro" id="IPR037674">
    <property type="entry name" value="PIG-G_N"/>
</dbReference>
<evidence type="ECO:0000259" key="12">
    <source>
        <dbReference type="Pfam" id="PF19316"/>
    </source>
</evidence>
<accession>A0ABD0M8S4</accession>
<keyword evidence="10" id="KW-0325">Glycoprotein</keyword>
<dbReference type="SUPFAM" id="SSF53649">
    <property type="entry name" value="Alkaline phosphatase-like"/>
    <property type="match status" value="1"/>
</dbReference>
<dbReference type="Pfam" id="PF01663">
    <property type="entry name" value="Phosphodiest"/>
    <property type="match status" value="1"/>
</dbReference>
<keyword evidence="5" id="KW-0808">Transferase</keyword>
<dbReference type="CDD" id="cd16024">
    <property type="entry name" value="GPI_EPT_2"/>
    <property type="match status" value="1"/>
</dbReference>
<dbReference type="GO" id="GO:0016740">
    <property type="term" value="F:transferase activity"/>
    <property type="evidence" value="ECO:0007669"/>
    <property type="project" value="UniProtKB-KW"/>
</dbReference>
<evidence type="ECO:0000313" key="13">
    <source>
        <dbReference type="EMBL" id="KAK7508127.1"/>
    </source>
</evidence>
<keyword evidence="14" id="KW-1185">Reference proteome</keyword>
<organism evidence="13 14">
    <name type="scientific">Batillaria attramentaria</name>
    <dbReference type="NCBI Taxonomy" id="370345"/>
    <lineage>
        <taxon>Eukaryota</taxon>
        <taxon>Metazoa</taxon>
        <taxon>Spiralia</taxon>
        <taxon>Lophotrochozoa</taxon>
        <taxon>Mollusca</taxon>
        <taxon>Gastropoda</taxon>
        <taxon>Caenogastropoda</taxon>
        <taxon>Sorbeoconcha</taxon>
        <taxon>Cerithioidea</taxon>
        <taxon>Batillariidae</taxon>
        <taxon>Batillaria</taxon>
    </lineage>
</organism>
<dbReference type="InterPro" id="IPR039527">
    <property type="entry name" value="PIGG/GPI7"/>
</dbReference>
<dbReference type="PANTHER" id="PTHR23072:SF0">
    <property type="entry name" value="GPI ETHANOLAMINE PHOSPHATE TRANSFERASE 2"/>
    <property type="match status" value="1"/>
</dbReference>
<evidence type="ECO:0000256" key="11">
    <source>
        <dbReference type="SAM" id="Phobius"/>
    </source>
</evidence>
<keyword evidence="4" id="KW-0337">GPI-anchor biosynthesis</keyword>
<name>A0ABD0M8S4_9CAEN</name>
<evidence type="ECO:0000256" key="9">
    <source>
        <dbReference type="ARBA" id="ARBA00023136"/>
    </source>
</evidence>
<dbReference type="Gene3D" id="3.40.720.10">
    <property type="entry name" value="Alkaline Phosphatase, subunit A"/>
    <property type="match status" value="1"/>
</dbReference>
<evidence type="ECO:0000256" key="7">
    <source>
        <dbReference type="ARBA" id="ARBA00022824"/>
    </source>
</evidence>
<dbReference type="EMBL" id="JACVVK020000002">
    <property type="protein sequence ID" value="KAK7508127.1"/>
    <property type="molecule type" value="Genomic_DNA"/>
</dbReference>
<keyword evidence="9 11" id="KW-0472">Membrane</keyword>
<dbReference type="PANTHER" id="PTHR23072">
    <property type="entry name" value="PHOSPHATIDYLINOSITOL GLYCAN-RELATED"/>
    <property type="match status" value="1"/>
</dbReference>
<feature type="transmembrane region" description="Helical" evidence="11">
    <location>
        <begin position="885"/>
        <end position="906"/>
    </location>
</feature>
<feature type="transmembrane region" description="Helical" evidence="11">
    <location>
        <begin position="849"/>
        <end position="873"/>
    </location>
</feature>
<feature type="transmembrane region" description="Helical" evidence="11">
    <location>
        <begin position="6"/>
        <end position="26"/>
    </location>
</feature>
<evidence type="ECO:0000256" key="3">
    <source>
        <dbReference type="ARBA" id="ARBA00005315"/>
    </source>
</evidence>
<protein>
    <recommendedName>
        <fullName evidence="12">GPI ethanolamine phosphate transferase 2 C-terminal domain-containing protein</fullName>
    </recommendedName>
</protein>
<evidence type="ECO:0000256" key="8">
    <source>
        <dbReference type="ARBA" id="ARBA00022989"/>
    </source>
</evidence>
<dbReference type="AlphaFoldDB" id="A0ABD0M8S4"/>
<reference evidence="13 14" key="1">
    <citation type="journal article" date="2023" name="Sci. Data">
        <title>Genome assembly of the Korean intertidal mud-creeper Batillaria attramentaria.</title>
        <authorList>
            <person name="Patra A.K."/>
            <person name="Ho P.T."/>
            <person name="Jun S."/>
            <person name="Lee S.J."/>
            <person name="Kim Y."/>
            <person name="Won Y.J."/>
        </authorList>
    </citation>
    <scope>NUCLEOTIDE SEQUENCE [LARGE SCALE GENOMIC DNA]</scope>
    <source>
        <strain evidence="13">Wonlab-2016</strain>
    </source>
</reference>
<evidence type="ECO:0000313" key="14">
    <source>
        <dbReference type="Proteomes" id="UP001519460"/>
    </source>
</evidence>
<feature type="transmembrane region" description="Helical" evidence="11">
    <location>
        <begin position="802"/>
        <end position="828"/>
    </location>
</feature>
<proteinExistence type="inferred from homology"/>
<comment type="pathway">
    <text evidence="2">Glycolipid biosynthesis; glycosylphosphatidylinositol-anchor biosynthesis.</text>
</comment>
<comment type="similarity">
    <text evidence="3">Belongs to the PIGG/PIGN/PIGO family. PIGG subfamily.</text>
</comment>
<comment type="caution">
    <text evidence="13">The sequence shown here is derived from an EMBL/GenBank/DDBJ whole genome shotgun (WGS) entry which is preliminary data.</text>
</comment>
<keyword evidence="8 11" id="KW-1133">Transmembrane helix</keyword>
<evidence type="ECO:0000256" key="5">
    <source>
        <dbReference type="ARBA" id="ARBA00022679"/>
    </source>
</evidence>
<sequence length="915" mass="101230">MKFPTKAEWVFVFCLFNALFNFALFLRCYFPLKQGLDGHASVHDTPLEPVTGREGLPASHYRRLVLMVIDALRADFVVGDINFMPYTKQLLQERRGVVFLARAHPPTVTLPRIKSITTGSIPGFVDVVMNFGSTVLTEDNLMTQLKQAGKTLTFFGDDTWLNLFPDHFTRSDGTTSFFVTDYTEVDNNVTRHLSQELAASDWDVMTLHYLGLDHIGHLAGPTSPLIKPKLQEMDTVIQQIYSAMQSWSASESPGLLVICGDHGMSDQGGHGGASPGEVLVPVVLLSPHTVFQHQKSGYPDIDQIDLCPTLSALMGLPIPKNNLGCVEVAALPQNTSLRDKVRAMQINAAQLARMLEKNVGDASQDHAYQLYKAALQSHSEWLAGANSSSESSKQSSGNQVLLAYQDAAQRMSQRISKMSTRYDMYGISVAVTALWMRDTKPLSPVEMFLVCGTILHTLSLVSSSFVEEEHQTWYFITSSIHTLLLFRLPDSFAGKFAASASGGGTATSGHMRSGDVLGRMSGEREENYVQYTQLKEHSKHNPWLKREMERKTTEGRSLDKAFLKTAVSLVVILCILRVLRRWNQTGNKWLDVPDVGDWLVMPENKMALSALVAVSLLCNLLTNLSRLRTLGGRAACACAMMAVYCSKAGTGATLMPETLTGIVSTQGVTEARLAYSFILVLLVLNLHQLWKDNVSSHASSQSSVRVALSGLSEFLEGLQAFWLCLMCLLLRPHNTALVAMLSVLERLVCGYVLRSVKLRPVCLLLYCMALGQAFFFFQGNSNSVSTVDVAAGYTALQDYQPVLIGIQMCFSTYAGVIFWLISCLKYVLLVLPSDASVDHQWLADAHTDMAITLLLTRALPLAVYTTLVTFMRYHLFVWTVFSPKLLYEGMLTVVYSAFYVTCLCVAHSLRSKGQQ</sequence>
<dbReference type="GO" id="GO:0006506">
    <property type="term" value="P:GPI anchor biosynthetic process"/>
    <property type="evidence" value="ECO:0007669"/>
    <property type="project" value="UniProtKB-KW"/>
</dbReference>
<keyword evidence="7" id="KW-0256">Endoplasmic reticulum</keyword>